<feature type="signal peptide" evidence="1">
    <location>
        <begin position="1"/>
        <end position="28"/>
    </location>
</feature>
<name>A0A1H8CDI6_STIAU</name>
<evidence type="ECO:0000256" key="1">
    <source>
        <dbReference type="SAM" id="SignalP"/>
    </source>
</evidence>
<keyword evidence="3" id="KW-1185">Reference proteome</keyword>
<reference evidence="3" key="1">
    <citation type="submission" date="2016-10" db="EMBL/GenBank/DDBJ databases">
        <authorList>
            <person name="Varghese N."/>
            <person name="Submissions S."/>
        </authorList>
    </citation>
    <scope>NUCLEOTIDE SEQUENCE [LARGE SCALE GENOMIC DNA]</scope>
    <source>
        <strain evidence="3">DSM 17044</strain>
    </source>
</reference>
<evidence type="ECO:0008006" key="4">
    <source>
        <dbReference type="Google" id="ProtNLM"/>
    </source>
</evidence>
<gene>
    <name evidence="2" type="ORF">SAMN05444354_1264</name>
</gene>
<organism evidence="2 3">
    <name type="scientific">Stigmatella aurantiaca</name>
    <dbReference type="NCBI Taxonomy" id="41"/>
    <lineage>
        <taxon>Bacteria</taxon>
        <taxon>Pseudomonadati</taxon>
        <taxon>Myxococcota</taxon>
        <taxon>Myxococcia</taxon>
        <taxon>Myxococcales</taxon>
        <taxon>Cystobacterineae</taxon>
        <taxon>Archangiaceae</taxon>
        <taxon>Stigmatella</taxon>
    </lineage>
</organism>
<keyword evidence="1" id="KW-0732">Signal</keyword>
<dbReference type="EMBL" id="FOAP01000026">
    <property type="protein sequence ID" value="SEM92494.1"/>
    <property type="molecule type" value="Genomic_DNA"/>
</dbReference>
<protein>
    <recommendedName>
        <fullName evidence="4">Lipoprotein</fullName>
    </recommendedName>
</protein>
<accession>A0A1H8CDI6</accession>
<dbReference type="AlphaFoldDB" id="A0A1H8CDI6"/>
<sequence>MARPVGLKMRILRASVLSLLLGGAGCDAGEPHSPQRLEEVTERLAAFSCPAARATADRADSTADYKVKFLYVLPSDGLDRALDTNGAICRSVQAQYNWFIAQTMNGASLRYDVSQSALDIQFVRLSKTDAQMKGTGNTGDINTGYAFVRDRIERELVAMGVINNARKLYAVYYGGTSEWACGGASWPPLLIGKVVALYLNGLPGSPAPCASNPVGGSSTVPGYIEYAMLHETLHGLGFVADAAPNEHASGHTYHPARDLMYAARPGTSDPYWDIYSGAVVLDSGHDQYYGHGGSYLDLARSAFLDPLPAGAVAPPGW</sequence>
<evidence type="ECO:0000313" key="2">
    <source>
        <dbReference type="EMBL" id="SEM92494.1"/>
    </source>
</evidence>
<proteinExistence type="predicted"/>
<feature type="chain" id="PRO_5010238467" description="Lipoprotein" evidence="1">
    <location>
        <begin position="29"/>
        <end position="317"/>
    </location>
</feature>
<dbReference type="PROSITE" id="PS51257">
    <property type="entry name" value="PROKAR_LIPOPROTEIN"/>
    <property type="match status" value="1"/>
</dbReference>
<evidence type="ECO:0000313" key="3">
    <source>
        <dbReference type="Proteomes" id="UP000182719"/>
    </source>
</evidence>
<dbReference type="Proteomes" id="UP000182719">
    <property type="component" value="Unassembled WGS sequence"/>
</dbReference>